<dbReference type="Proteomes" id="UP000053317">
    <property type="component" value="Unassembled WGS sequence"/>
</dbReference>
<organism evidence="2 3">
    <name type="scientific">Phaeomoniella chlamydospora</name>
    <name type="common">Phaeoacremonium chlamydosporum</name>
    <dbReference type="NCBI Taxonomy" id="158046"/>
    <lineage>
        <taxon>Eukaryota</taxon>
        <taxon>Fungi</taxon>
        <taxon>Dikarya</taxon>
        <taxon>Ascomycota</taxon>
        <taxon>Pezizomycotina</taxon>
        <taxon>Eurotiomycetes</taxon>
        <taxon>Chaetothyriomycetidae</taxon>
        <taxon>Phaeomoniellales</taxon>
        <taxon>Phaeomoniellaceae</taxon>
        <taxon>Phaeomoniella</taxon>
    </lineage>
</organism>
<name>A0A0G2EWL0_PHACM</name>
<protein>
    <submittedName>
        <fullName evidence="2">Uncharacterized protein</fullName>
    </submittedName>
</protein>
<evidence type="ECO:0000313" key="3">
    <source>
        <dbReference type="Proteomes" id="UP000053317"/>
    </source>
</evidence>
<proteinExistence type="predicted"/>
<feature type="region of interest" description="Disordered" evidence="1">
    <location>
        <begin position="27"/>
        <end position="46"/>
    </location>
</feature>
<comment type="caution">
    <text evidence="2">The sequence shown here is derived from an EMBL/GenBank/DDBJ whole genome shotgun (WGS) entry which is preliminary data.</text>
</comment>
<gene>
    <name evidence="2" type="ORF">UCRPC4_g01322</name>
</gene>
<reference evidence="2 3" key="1">
    <citation type="submission" date="2015-05" db="EMBL/GenBank/DDBJ databases">
        <title>Distinctive expansion of gene families associated with plant cell wall degradation and secondary metabolism in the genomes of grapevine trunk pathogens.</title>
        <authorList>
            <person name="Lawrence D.P."/>
            <person name="Travadon R."/>
            <person name="Rolshausen P.E."/>
            <person name="Baumgartner K."/>
        </authorList>
    </citation>
    <scope>NUCLEOTIDE SEQUENCE [LARGE SCALE GENOMIC DNA]</scope>
    <source>
        <strain evidence="2">UCRPC4</strain>
    </source>
</reference>
<sequence length="238" mass="24890">MANPKTPTTIARLADNTPVGFDAPATDAAVAEAEAEAEAEDADEVGEAEVLEPEAVLAAEAAAVEAADDSLASTLDSVGLKVLKKFFTSEGRDEYHPGVEPAANSLAKTLADVGLDKSLMTEAGTAVSRTERIEAGGRIAVNFSTALSKLDNAAGFVGKVVIPISAALQRLSVTHFCTEKSRAYSEINSAVSHDCRFSISGAANPNVTKAMTEHVLNHILRGQEVMVRDSVPKNISRV</sequence>
<dbReference type="AlphaFoldDB" id="A0A0G2EWL0"/>
<dbReference type="EMBL" id="LCWF01000031">
    <property type="protein sequence ID" value="KKY27027.1"/>
    <property type="molecule type" value="Genomic_DNA"/>
</dbReference>
<evidence type="ECO:0000256" key="1">
    <source>
        <dbReference type="SAM" id="MobiDB-lite"/>
    </source>
</evidence>
<reference evidence="2 3" key="2">
    <citation type="submission" date="2015-05" db="EMBL/GenBank/DDBJ databases">
        <authorList>
            <person name="Morales-Cruz A."/>
            <person name="Amrine K.C."/>
            <person name="Cantu D."/>
        </authorList>
    </citation>
    <scope>NUCLEOTIDE SEQUENCE [LARGE SCALE GENOMIC DNA]</scope>
    <source>
        <strain evidence="2">UCRPC4</strain>
    </source>
</reference>
<evidence type="ECO:0000313" key="2">
    <source>
        <dbReference type="EMBL" id="KKY27027.1"/>
    </source>
</evidence>
<accession>A0A0G2EWL0</accession>
<keyword evidence="3" id="KW-1185">Reference proteome</keyword>
<feature type="compositionally biased region" description="Acidic residues" evidence="1">
    <location>
        <begin position="33"/>
        <end position="46"/>
    </location>
</feature>
<feature type="region of interest" description="Disordered" evidence="1">
    <location>
        <begin position="1"/>
        <end position="22"/>
    </location>
</feature>